<name>A0A1U9ZYF9_9ACTN</name>
<sequence length="74" mass="7881">MARLGLDRIHWMSCAVVPRSATSAGTATVSAMLSMTSTSVLRQSAIRISQRRECGCMSSASVLVRIGSGVRNPR</sequence>
<dbReference type="EMBL" id="CP017717">
    <property type="protein sequence ID" value="AQZ62985.1"/>
    <property type="molecule type" value="Genomic_DNA"/>
</dbReference>
<dbReference type="Proteomes" id="UP000190797">
    <property type="component" value="Chromosome"/>
</dbReference>
<proteinExistence type="predicted"/>
<evidence type="ECO:0000313" key="2">
    <source>
        <dbReference type="Proteomes" id="UP000190797"/>
    </source>
</evidence>
<accession>A0A1U9ZYF9</accession>
<dbReference type="KEGG" id="noa:BKM31_17285"/>
<dbReference type="AlphaFoldDB" id="A0A1U9ZYF9"/>
<reference evidence="2" key="1">
    <citation type="journal article" date="2017" name="Med. Chem. Commun.">
        <title>Nonomuraea sp. ATCC 55076 harbours the largest actinomycete chromosome to date and the kistamicin biosynthetic gene cluster.</title>
        <authorList>
            <person name="Nazari B."/>
            <person name="Forneris C.C."/>
            <person name="Gibson M.I."/>
            <person name="Moon K."/>
            <person name="Schramma K.R."/>
            <person name="Seyedsayamdost M.R."/>
        </authorList>
    </citation>
    <scope>NUCLEOTIDE SEQUENCE [LARGE SCALE GENOMIC DNA]</scope>
    <source>
        <strain evidence="2">ATCC 55076</strain>
    </source>
</reference>
<evidence type="ECO:0000313" key="1">
    <source>
        <dbReference type="EMBL" id="AQZ62985.1"/>
    </source>
</evidence>
<keyword evidence="2" id="KW-1185">Reference proteome</keyword>
<gene>
    <name evidence="1" type="ORF">BKM31_17285</name>
</gene>
<protein>
    <submittedName>
        <fullName evidence="1">Uncharacterized protein</fullName>
    </submittedName>
</protein>
<organism evidence="1 2">
    <name type="scientific">[Actinomadura] parvosata subsp. kistnae</name>
    <dbReference type="NCBI Taxonomy" id="1909395"/>
    <lineage>
        <taxon>Bacteria</taxon>
        <taxon>Bacillati</taxon>
        <taxon>Actinomycetota</taxon>
        <taxon>Actinomycetes</taxon>
        <taxon>Streptosporangiales</taxon>
        <taxon>Streptosporangiaceae</taxon>
        <taxon>Nonomuraea</taxon>
    </lineage>
</organism>